<dbReference type="Proteomes" id="UP000095282">
    <property type="component" value="Unplaced"/>
</dbReference>
<dbReference type="eggNOG" id="ENOG502TH6W">
    <property type="taxonomic scope" value="Eukaryota"/>
</dbReference>
<dbReference type="InterPro" id="IPR016186">
    <property type="entry name" value="C-type_lectin-like/link_sf"/>
</dbReference>
<organism evidence="2 3">
    <name type="scientific">Caenorhabditis tropicalis</name>
    <dbReference type="NCBI Taxonomy" id="1561998"/>
    <lineage>
        <taxon>Eukaryota</taxon>
        <taxon>Metazoa</taxon>
        <taxon>Ecdysozoa</taxon>
        <taxon>Nematoda</taxon>
        <taxon>Chromadorea</taxon>
        <taxon>Rhabditida</taxon>
        <taxon>Rhabditina</taxon>
        <taxon>Rhabditomorpha</taxon>
        <taxon>Rhabditoidea</taxon>
        <taxon>Rhabditidae</taxon>
        <taxon>Peloderinae</taxon>
        <taxon>Caenorhabditis</taxon>
    </lineage>
</organism>
<proteinExistence type="predicted"/>
<dbReference type="CDD" id="cd00037">
    <property type="entry name" value="CLECT"/>
    <property type="match status" value="1"/>
</dbReference>
<dbReference type="Gene3D" id="3.10.100.10">
    <property type="entry name" value="Mannose-Binding Protein A, subunit A"/>
    <property type="match status" value="1"/>
</dbReference>
<name>A0A1I7UDE8_9PELO</name>
<dbReference type="PANTHER" id="PTHR47629">
    <property type="entry name" value="C-TYPE LECTIN-RELATED"/>
    <property type="match status" value="1"/>
</dbReference>
<evidence type="ECO:0000259" key="1">
    <source>
        <dbReference type="SMART" id="SM00605"/>
    </source>
</evidence>
<dbReference type="PANTHER" id="PTHR47629:SF1">
    <property type="entry name" value="C-TYPE LECTIN DOMAIN-CONTAINING PROTEIN-RELATED"/>
    <property type="match status" value="1"/>
</dbReference>
<evidence type="ECO:0000313" key="2">
    <source>
        <dbReference type="Proteomes" id="UP000095282"/>
    </source>
</evidence>
<feature type="domain" description="PAN-3" evidence="1">
    <location>
        <begin position="1"/>
        <end position="124"/>
    </location>
</feature>
<reference evidence="3" key="1">
    <citation type="submission" date="2016-11" db="UniProtKB">
        <authorList>
            <consortium name="WormBaseParasite"/>
        </authorList>
    </citation>
    <scope>IDENTIFICATION</scope>
</reference>
<dbReference type="AlphaFoldDB" id="A0A1I7UDE8"/>
<dbReference type="PROSITE" id="PS51257">
    <property type="entry name" value="PROKAR_LIPOPROTEIN"/>
    <property type="match status" value="1"/>
</dbReference>
<dbReference type="InterPro" id="IPR016187">
    <property type="entry name" value="CTDL_fold"/>
</dbReference>
<dbReference type="Pfam" id="PF08277">
    <property type="entry name" value="PAN_3"/>
    <property type="match status" value="1"/>
</dbReference>
<dbReference type="SUPFAM" id="SSF56436">
    <property type="entry name" value="C-type lectin-like"/>
    <property type="match status" value="1"/>
</dbReference>
<dbReference type="WBParaSite" id="Csp11.Scaffold629.g8207.t1">
    <property type="protein sequence ID" value="Csp11.Scaffold629.g8207.t1"/>
    <property type="gene ID" value="Csp11.Scaffold629.g8207"/>
</dbReference>
<accession>A0A1I7UDE8</accession>
<dbReference type="InterPro" id="IPR006583">
    <property type="entry name" value="PAN-3_domain"/>
</dbReference>
<evidence type="ECO:0000313" key="3">
    <source>
        <dbReference type="WBParaSite" id="Csp11.Scaffold629.g8207.t1"/>
    </source>
</evidence>
<keyword evidence="2" id="KW-1185">Reference proteome</keyword>
<protein>
    <submittedName>
        <fullName evidence="3">CW domain-containing protein</fullName>
    </submittedName>
</protein>
<sequence>MIVVYGKPVSDQNGEVMKNTDWNTCIGICYSSVSCIVGTYPFTDSEGSIQLAWNQGSDCVTFNYTSTGPFTQLTNGSIVAFKVNSLEDQCPNGTNPPTFNNQNATQWISTDSGGFSYDHALELCQNESATLAGISYQEDLNYMIGKIQELRYQVNNSNTYARIDGQRTGGCQSTPNRTACMTTSGFKWTDTTVKNFSFYNWVTSSAAQATSNDNCLVLVANGSNPIRADVRSCLMDSPLQPLIVMCSKPAWTDGT</sequence>
<dbReference type="SMART" id="SM00605">
    <property type="entry name" value="CW"/>
    <property type="match status" value="1"/>
</dbReference>